<evidence type="ECO:0000256" key="2">
    <source>
        <dbReference type="ARBA" id="ARBA00022729"/>
    </source>
</evidence>
<keyword evidence="4" id="KW-0449">Lipoprotein</keyword>
<dbReference type="AlphaFoldDB" id="A0A831RNL3"/>
<evidence type="ECO:0000256" key="3">
    <source>
        <dbReference type="SAM" id="MobiDB-lite"/>
    </source>
</evidence>
<sequence length="252" mass="28075">MNRMSWWRHPVWGAVVLLLAGCATTGEYADPRDPLEDFNRAMFSFNDGLDRAIIKPLAKGYQWIMPDPLDRGVTNFFANLSEVNSIINNALQFKLKRAAGSAGRLAINSTIGILGFIDVASDMDLPRYREDFGQTFGAWGIGTGPYLVLPLLGPSSGRDLVGLVLDWNVAPVKWATDSDAVQYGLLALWFIDRRADLLGASRILEQAALDPYAFMRDAYLQKRLNDVYDGNPPLDEFDQELEQPLDSDDTLN</sequence>
<proteinExistence type="inferred from homology"/>
<dbReference type="Proteomes" id="UP000886251">
    <property type="component" value="Unassembled WGS sequence"/>
</dbReference>
<reference evidence="4" key="1">
    <citation type="journal article" date="2020" name="mSystems">
        <title>Genome- and Community-Level Interaction Insights into Carbon Utilization and Element Cycling Functions of Hydrothermarchaeota in Hydrothermal Sediment.</title>
        <authorList>
            <person name="Zhou Z."/>
            <person name="Liu Y."/>
            <person name="Xu W."/>
            <person name="Pan J."/>
            <person name="Luo Z.H."/>
            <person name="Li M."/>
        </authorList>
    </citation>
    <scope>NUCLEOTIDE SEQUENCE [LARGE SCALE GENOMIC DNA]</scope>
    <source>
        <strain evidence="4">HyVt-443</strain>
    </source>
</reference>
<dbReference type="PANTHER" id="PTHR30035:SF3">
    <property type="entry name" value="INTERMEMBRANE PHOSPHOLIPID TRANSPORT SYSTEM LIPOPROTEIN MLAA"/>
    <property type="match status" value="1"/>
</dbReference>
<feature type="compositionally biased region" description="Acidic residues" evidence="3">
    <location>
        <begin position="235"/>
        <end position="252"/>
    </location>
</feature>
<dbReference type="PRINTS" id="PR01805">
    <property type="entry name" value="VACJLIPOPROT"/>
</dbReference>
<name>A0A831RNL3_9GAMM</name>
<protein>
    <submittedName>
        <fullName evidence="4">VacJ family lipoprotein</fullName>
    </submittedName>
</protein>
<feature type="region of interest" description="Disordered" evidence="3">
    <location>
        <begin position="233"/>
        <end position="252"/>
    </location>
</feature>
<dbReference type="PANTHER" id="PTHR30035">
    <property type="entry name" value="LIPOPROTEIN VACJ-RELATED"/>
    <property type="match status" value="1"/>
</dbReference>
<organism evidence="4">
    <name type="scientific">Sedimenticola thiotaurini</name>
    <dbReference type="NCBI Taxonomy" id="1543721"/>
    <lineage>
        <taxon>Bacteria</taxon>
        <taxon>Pseudomonadati</taxon>
        <taxon>Pseudomonadota</taxon>
        <taxon>Gammaproteobacteria</taxon>
        <taxon>Chromatiales</taxon>
        <taxon>Sedimenticolaceae</taxon>
        <taxon>Sedimenticola</taxon>
    </lineage>
</organism>
<evidence type="ECO:0000256" key="1">
    <source>
        <dbReference type="ARBA" id="ARBA00010634"/>
    </source>
</evidence>
<dbReference type="GO" id="GO:0016020">
    <property type="term" value="C:membrane"/>
    <property type="evidence" value="ECO:0007669"/>
    <property type="project" value="InterPro"/>
</dbReference>
<keyword evidence="2" id="KW-0732">Signal</keyword>
<dbReference type="PROSITE" id="PS51257">
    <property type="entry name" value="PROKAR_LIPOPROTEIN"/>
    <property type="match status" value="1"/>
</dbReference>
<dbReference type="EMBL" id="DRKP01000191">
    <property type="protein sequence ID" value="HEB97795.1"/>
    <property type="molecule type" value="Genomic_DNA"/>
</dbReference>
<comment type="similarity">
    <text evidence="1">Belongs to the MlaA family.</text>
</comment>
<accession>A0A831RNL3</accession>
<dbReference type="Pfam" id="PF04333">
    <property type="entry name" value="MlaA"/>
    <property type="match status" value="1"/>
</dbReference>
<dbReference type="InterPro" id="IPR007428">
    <property type="entry name" value="MlaA"/>
</dbReference>
<dbReference type="GO" id="GO:0120010">
    <property type="term" value="P:intermembrane phospholipid transfer"/>
    <property type="evidence" value="ECO:0007669"/>
    <property type="project" value="TreeGrafter"/>
</dbReference>
<comment type="caution">
    <text evidence="4">The sequence shown here is derived from an EMBL/GenBank/DDBJ whole genome shotgun (WGS) entry which is preliminary data.</text>
</comment>
<evidence type="ECO:0000313" key="4">
    <source>
        <dbReference type="EMBL" id="HEB97795.1"/>
    </source>
</evidence>
<gene>
    <name evidence="4" type="ORF">ENI96_15360</name>
</gene>